<proteinExistence type="inferred from homology"/>
<dbReference type="AlphaFoldDB" id="A0A1D3K7X1"/>
<dbReference type="EMBL" id="LT599584">
    <property type="protein sequence ID" value="SBW84372.1"/>
    <property type="molecule type" value="Genomic_DNA"/>
</dbReference>
<evidence type="ECO:0000313" key="3">
    <source>
        <dbReference type="EMBL" id="SBW84372.1"/>
    </source>
</evidence>
<protein>
    <recommendedName>
        <fullName evidence="2">DNA methylase adenine-specific domain-containing protein</fullName>
    </recommendedName>
</protein>
<dbReference type="Gene3D" id="3.40.50.150">
    <property type="entry name" value="Vaccinia Virus protein VP39"/>
    <property type="match status" value="1"/>
</dbReference>
<organism evidence="3 4">
    <name type="scientific">Pseudomonas veronii 1YdBTEX2</name>
    <dbReference type="NCBI Taxonomy" id="1295141"/>
    <lineage>
        <taxon>Bacteria</taxon>
        <taxon>Pseudomonadati</taxon>
        <taxon>Pseudomonadota</taxon>
        <taxon>Gammaproteobacteria</taxon>
        <taxon>Pseudomonadales</taxon>
        <taxon>Pseudomonadaceae</taxon>
        <taxon>Pseudomonas</taxon>
    </lineage>
</organism>
<gene>
    <name evidence="3" type="ORF">PVE_R2G0343</name>
</gene>
<dbReference type="GO" id="GO:0008170">
    <property type="term" value="F:N-methyltransferase activity"/>
    <property type="evidence" value="ECO:0007669"/>
    <property type="project" value="InterPro"/>
</dbReference>
<evidence type="ECO:0000259" key="2">
    <source>
        <dbReference type="Pfam" id="PF02384"/>
    </source>
</evidence>
<evidence type="ECO:0000256" key="1">
    <source>
        <dbReference type="ARBA" id="ARBA00006594"/>
    </source>
</evidence>
<accession>A0A1D3K7X1</accession>
<comment type="similarity">
    <text evidence="1">Belongs to the N(4)/N(6)-methyltransferase family.</text>
</comment>
<evidence type="ECO:0000313" key="4">
    <source>
        <dbReference type="Proteomes" id="UP000245431"/>
    </source>
</evidence>
<dbReference type="GO" id="GO:0003677">
    <property type="term" value="F:DNA binding"/>
    <property type="evidence" value="ECO:0007669"/>
    <property type="project" value="InterPro"/>
</dbReference>
<feature type="domain" description="DNA methylase adenine-specific" evidence="2">
    <location>
        <begin position="86"/>
        <end position="201"/>
    </location>
</feature>
<dbReference type="InterPro" id="IPR003356">
    <property type="entry name" value="DNA_methylase_A-5"/>
</dbReference>
<dbReference type="Pfam" id="PF02384">
    <property type="entry name" value="N6_Mtase"/>
    <property type="match status" value="1"/>
</dbReference>
<sequence>MPSTKESLATMSSIISSVGYYPARSVFADFVEMAAIAIRNSFDQSAREAREARYRTLIGKYKPHDQPKFGDLLQHLVQALGLQAGDLLGELYMTLGVSNADMGQFFTPPSISTLLSKLAMDSDHIQAQVTRRGFVTLSEPASGSGAMVIGFANSMLELGINYQQHLHATLIDLDIRAVHMAFIQLSLLHIPAVVVHGNTLTLAEYSHWHTPSHAINLFDYKLKRGFSLESEMGNAYLKQNPGTDLAEFTCGVLAHTAVDNNSVQASNL</sequence>
<dbReference type="Proteomes" id="UP000245431">
    <property type="component" value="Chromosome PVE_r2"/>
</dbReference>
<dbReference type="InterPro" id="IPR029063">
    <property type="entry name" value="SAM-dependent_MTases_sf"/>
</dbReference>
<name>A0A1D3K7X1_PSEVE</name>
<reference evidence="4" key="1">
    <citation type="submission" date="2016-07" db="EMBL/GenBank/DDBJ databases">
        <authorList>
            <person name="Florea S."/>
            <person name="Webb J.S."/>
            <person name="Jaromczyk J."/>
            <person name="Schardl C.L."/>
        </authorList>
    </citation>
    <scope>NUCLEOTIDE SEQUENCE [LARGE SCALE GENOMIC DNA]</scope>
    <source>
        <strain evidence="4">1YdBTEX2</strain>
    </source>
</reference>
<dbReference type="SUPFAM" id="SSF53335">
    <property type="entry name" value="S-adenosyl-L-methionine-dependent methyltransferases"/>
    <property type="match status" value="1"/>
</dbReference>
<dbReference type="PRINTS" id="PR00507">
    <property type="entry name" value="N12N6MTFRASE"/>
</dbReference>